<keyword evidence="2" id="KW-1185">Reference proteome</keyword>
<evidence type="ECO:0000313" key="2">
    <source>
        <dbReference type="Proteomes" id="UP000184096"/>
    </source>
</evidence>
<gene>
    <name evidence="1" type="ORF">SAMN05444170_4309</name>
</gene>
<protein>
    <submittedName>
        <fullName evidence="1">Uncharacterized protein</fullName>
    </submittedName>
</protein>
<dbReference type="RefSeq" id="WP_276328134.1">
    <property type="nucleotide sequence ID" value="NZ_LT670849.1"/>
</dbReference>
<reference evidence="2" key="1">
    <citation type="submission" date="2016-11" db="EMBL/GenBank/DDBJ databases">
        <authorList>
            <person name="Varghese N."/>
            <person name="Submissions S."/>
        </authorList>
    </citation>
    <scope>NUCLEOTIDE SEQUENCE [LARGE SCALE GENOMIC DNA]</scope>
    <source>
        <strain evidence="2">GAS401</strain>
    </source>
</reference>
<sequence>MLIRGEIIEVQGQAAIAMAPGSISLAPPPALILGGILLLIGP</sequence>
<dbReference type="Proteomes" id="UP000184096">
    <property type="component" value="Chromosome I"/>
</dbReference>
<proteinExistence type="predicted"/>
<organism evidence="1 2">
    <name type="scientific">Bradyrhizobium erythrophlei</name>
    <dbReference type="NCBI Taxonomy" id="1437360"/>
    <lineage>
        <taxon>Bacteria</taxon>
        <taxon>Pseudomonadati</taxon>
        <taxon>Pseudomonadota</taxon>
        <taxon>Alphaproteobacteria</taxon>
        <taxon>Hyphomicrobiales</taxon>
        <taxon>Nitrobacteraceae</taxon>
        <taxon>Bradyrhizobium</taxon>
    </lineage>
</organism>
<evidence type="ECO:0000313" key="1">
    <source>
        <dbReference type="EMBL" id="SHN80413.1"/>
    </source>
</evidence>
<dbReference type="EMBL" id="LT670849">
    <property type="protein sequence ID" value="SHN80413.1"/>
    <property type="molecule type" value="Genomic_DNA"/>
</dbReference>
<accession>A0A1M7UBP5</accession>
<dbReference type="AlphaFoldDB" id="A0A1M7UBP5"/>
<name>A0A1M7UBP5_9BRAD</name>